<dbReference type="EMBL" id="JAIQCV010000001">
    <property type="protein sequence ID" value="KAH1130709.1"/>
    <property type="molecule type" value="Genomic_DNA"/>
</dbReference>
<dbReference type="AlphaFoldDB" id="A0A9D3WLA9"/>
<reference evidence="1 2" key="1">
    <citation type="journal article" date="2021" name="Plant Biotechnol. J.">
        <title>Multi-omics assisted identification of the key and species-specific regulatory components of drought-tolerant mechanisms in Gossypium stocksii.</title>
        <authorList>
            <person name="Yu D."/>
            <person name="Ke L."/>
            <person name="Zhang D."/>
            <person name="Wu Y."/>
            <person name="Sun Y."/>
            <person name="Mei J."/>
            <person name="Sun J."/>
            <person name="Sun Y."/>
        </authorList>
    </citation>
    <scope>NUCLEOTIDE SEQUENCE [LARGE SCALE GENOMIC DNA]</scope>
    <source>
        <strain evidence="2">cv. E1</strain>
        <tissue evidence="1">Leaf</tissue>
    </source>
</reference>
<evidence type="ECO:0008006" key="3">
    <source>
        <dbReference type="Google" id="ProtNLM"/>
    </source>
</evidence>
<gene>
    <name evidence="1" type="ORF">J1N35_002087</name>
</gene>
<organism evidence="1 2">
    <name type="scientific">Gossypium stocksii</name>
    <dbReference type="NCBI Taxonomy" id="47602"/>
    <lineage>
        <taxon>Eukaryota</taxon>
        <taxon>Viridiplantae</taxon>
        <taxon>Streptophyta</taxon>
        <taxon>Embryophyta</taxon>
        <taxon>Tracheophyta</taxon>
        <taxon>Spermatophyta</taxon>
        <taxon>Magnoliopsida</taxon>
        <taxon>eudicotyledons</taxon>
        <taxon>Gunneridae</taxon>
        <taxon>Pentapetalae</taxon>
        <taxon>rosids</taxon>
        <taxon>malvids</taxon>
        <taxon>Malvales</taxon>
        <taxon>Malvaceae</taxon>
        <taxon>Malvoideae</taxon>
        <taxon>Gossypium</taxon>
    </lineage>
</organism>
<accession>A0A9D3WLA9</accession>
<comment type="caution">
    <text evidence="1">The sequence shown here is derived from an EMBL/GenBank/DDBJ whole genome shotgun (WGS) entry which is preliminary data.</text>
</comment>
<proteinExistence type="predicted"/>
<dbReference type="Proteomes" id="UP000828251">
    <property type="component" value="Unassembled WGS sequence"/>
</dbReference>
<evidence type="ECO:0000313" key="2">
    <source>
        <dbReference type="Proteomes" id="UP000828251"/>
    </source>
</evidence>
<evidence type="ECO:0000313" key="1">
    <source>
        <dbReference type="EMBL" id="KAH1130709.1"/>
    </source>
</evidence>
<name>A0A9D3WLA9_9ROSI</name>
<keyword evidence="2" id="KW-1185">Reference proteome</keyword>
<protein>
    <recommendedName>
        <fullName evidence="3">Reverse transcriptase domain-containing protein</fullName>
    </recommendedName>
</protein>
<dbReference type="OrthoDB" id="1932527at2759"/>
<sequence length="110" mass="12153">MMTRLGFHVDWVTLVMRCVCSVTYTVGVNEGVGNLFLLLRGLRQGDPLSSSLLNDAKRIGIVRGALIGRGRLAINHLFFTDDCVLFGDAIEVRAQNVHYIIKEYKAASGQ</sequence>